<feature type="compositionally biased region" description="Polar residues" evidence="2">
    <location>
        <begin position="17"/>
        <end position="29"/>
    </location>
</feature>
<dbReference type="InterPro" id="IPR019734">
    <property type="entry name" value="TPR_rpt"/>
</dbReference>
<feature type="region of interest" description="Disordered" evidence="2">
    <location>
        <begin position="1"/>
        <end position="35"/>
    </location>
</feature>
<feature type="repeat" description="TPR" evidence="1">
    <location>
        <begin position="420"/>
        <end position="453"/>
    </location>
</feature>
<evidence type="ECO:0000313" key="3">
    <source>
        <dbReference type="EMBL" id="OSS50414.1"/>
    </source>
</evidence>
<evidence type="ECO:0000313" key="4">
    <source>
        <dbReference type="Proteomes" id="UP000193240"/>
    </source>
</evidence>
<dbReference type="PROSITE" id="PS50005">
    <property type="entry name" value="TPR"/>
    <property type="match status" value="1"/>
</dbReference>
<protein>
    <submittedName>
        <fullName evidence="3">Uncharacterized protein</fullName>
    </submittedName>
</protein>
<keyword evidence="4" id="KW-1185">Reference proteome</keyword>
<feature type="compositionally biased region" description="Basic and acidic residues" evidence="2">
    <location>
        <begin position="1"/>
        <end position="11"/>
    </location>
</feature>
<sequence>MATTLQKRDSMEASVESLLSTKPSGTSTAVVPPEPAAQLSSLPPSIRNTIYKYALDTELVNSGLANVSYSHALNSATGLLHFKASRTPFPVNTGLFGVSKRISEEALDFFFASNLFVRLSVFTADARHAKTMLVNSGILFAGDSLSALESSTKHALDVSLVEKESSKKRAVVMFPAQYLPRLINFLREAGDVTKSWGRSWHLHLKLRNSYSFPIARLQGDLLEPFRVLKDFAGVTIDTVHTLPHYSLGLSTCMTAAKFDTEEWLTLVTKLADLSDAARETTVKGVANYALSVEYAQSVIVALTYGFLTSAEAIHGSSHAEDTFKAIQRLRWRVELGLGIALSLEHRTLDTHKDWLVSTDLSFEQRKQAARDLLLAEKGISKALSLATDSPSPSENPWFLTLPVELIPPNKQSWFTELERAQTWYALGIVHTSLSEYLFAAGAFERALGMWGSNEGIGKVEAAFEKARLGIESDRAGMFSGRIQPGMGLRGAVKIARARGD</sequence>
<dbReference type="Proteomes" id="UP000193240">
    <property type="component" value="Unassembled WGS sequence"/>
</dbReference>
<organism evidence="3 4">
    <name type="scientific">Epicoccum nigrum</name>
    <name type="common">Soil fungus</name>
    <name type="synonym">Epicoccum purpurascens</name>
    <dbReference type="NCBI Taxonomy" id="105696"/>
    <lineage>
        <taxon>Eukaryota</taxon>
        <taxon>Fungi</taxon>
        <taxon>Dikarya</taxon>
        <taxon>Ascomycota</taxon>
        <taxon>Pezizomycotina</taxon>
        <taxon>Dothideomycetes</taxon>
        <taxon>Pleosporomycetidae</taxon>
        <taxon>Pleosporales</taxon>
        <taxon>Pleosporineae</taxon>
        <taxon>Didymellaceae</taxon>
        <taxon>Epicoccum</taxon>
    </lineage>
</organism>
<gene>
    <name evidence="3" type="ORF">B5807_05180</name>
</gene>
<name>A0A1Y2M2Q0_EPING</name>
<accession>A0A1Y2M2Q0</accession>
<proteinExistence type="predicted"/>
<dbReference type="InParanoid" id="A0A1Y2M2Q0"/>
<dbReference type="OMA" id="MFPAQYL"/>
<reference evidence="3 4" key="1">
    <citation type="journal article" date="2017" name="Genome Announc.">
        <title>Genome sequence of the saprophytic ascomycete Epicoccum nigrum ICMP 19927 strain isolated from New Zealand.</title>
        <authorList>
            <person name="Fokin M."/>
            <person name="Fleetwood D."/>
            <person name="Weir B.S."/>
            <person name="Villas-Boas S.G."/>
        </authorList>
    </citation>
    <scope>NUCLEOTIDE SEQUENCE [LARGE SCALE GENOMIC DNA]</scope>
    <source>
        <strain evidence="3 4">ICMP 19927</strain>
    </source>
</reference>
<evidence type="ECO:0000256" key="1">
    <source>
        <dbReference type="PROSITE-ProRule" id="PRU00339"/>
    </source>
</evidence>
<dbReference type="AlphaFoldDB" id="A0A1Y2M2Q0"/>
<evidence type="ECO:0000256" key="2">
    <source>
        <dbReference type="SAM" id="MobiDB-lite"/>
    </source>
</evidence>
<keyword evidence="1" id="KW-0802">TPR repeat</keyword>
<dbReference type="EMBL" id="KZ107842">
    <property type="protein sequence ID" value="OSS50414.1"/>
    <property type="molecule type" value="Genomic_DNA"/>
</dbReference>